<dbReference type="KEGG" id="hprf:HLPR_27570"/>
<feature type="transmembrane region" description="Helical" evidence="1">
    <location>
        <begin position="6"/>
        <end position="28"/>
    </location>
</feature>
<organism evidence="2 3">
    <name type="scientific">Helicovermis profundi</name>
    <dbReference type="NCBI Taxonomy" id="3065157"/>
    <lineage>
        <taxon>Bacteria</taxon>
        <taxon>Bacillati</taxon>
        <taxon>Bacillota</taxon>
        <taxon>Clostridia</taxon>
        <taxon>Helicovermis</taxon>
    </lineage>
</organism>
<proteinExistence type="predicted"/>
<keyword evidence="1" id="KW-1133">Transmembrane helix</keyword>
<reference evidence="2 3" key="1">
    <citation type="submission" date="2023-08" db="EMBL/GenBank/DDBJ databases">
        <title>Helicovermis profunda gen. nov., sp. nov., a novel mesophilic, fermentative bacterium within the Bacillota from a deep-sea hydrothermal vent chimney.</title>
        <authorList>
            <person name="Miyazaki U."/>
            <person name="Mizutani D."/>
            <person name="Hashimoto Y."/>
            <person name="Tame A."/>
            <person name="Sawayama S."/>
            <person name="Miyazaki J."/>
            <person name="Takai K."/>
            <person name="Nakagawa S."/>
        </authorList>
    </citation>
    <scope>NUCLEOTIDE SEQUENCE [LARGE SCALE GENOMIC DNA]</scope>
    <source>
        <strain evidence="2 3">S502</strain>
    </source>
</reference>
<dbReference type="AlphaFoldDB" id="A0AAU9ESP0"/>
<evidence type="ECO:0000313" key="3">
    <source>
        <dbReference type="Proteomes" id="UP001321786"/>
    </source>
</evidence>
<accession>A0AAU9ESP0</accession>
<name>A0AAU9ESP0_9FIRM</name>
<keyword evidence="1" id="KW-0812">Transmembrane</keyword>
<keyword evidence="3" id="KW-1185">Reference proteome</keyword>
<dbReference type="EMBL" id="AP028654">
    <property type="protein sequence ID" value="BEP30426.1"/>
    <property type="molecule type" value="Genomic_DNA"/>
</dbReference>
<sequence length="128" mass="14681">MNNSGVVVWAMCMVLIVGIVISFIYIIVPINLKYQFNDICSDYNYKALVEGGLTVEDKNHLKERLIERGYFDINIITSNKDESSFAKSIKFIVKCKTKYVITVGLLKYKTAEGNLKYEKYSFSKKVVN</sequence>
<dbReference type="RefSeq" id="WP_338536012.1">
    <property type="nucleotide sequence ID" value="NZ_AP028654.1"/>
</dbReference>
<evidence type="ECO:0000313" key="2">
    <source>
        <dbReference type="EMBL" id="BEP30426.1"/>
    </source>
</evidence>
<evidence type="ECO:0000256" key="1">
    <source>
        <dbReference type="SAM" id="Phobius"/>
    </source>
</evidence>
<dbReference type="Proteomes" id="UP001321786">
    <property type="component" value="Chromosome"/>
</dbReference>
<gene>
    <name evidence="2" type="ORF">HLPR_27570</name>
</gene>
<keyword evidence="1" id="KW-0472">Membrane</keyword>
<protein>
    <submittedName>
        <fullName evidence="2">Uncharacterized protein</fullName>
    </submittedName>
</protein>